<dbReference type="InterPro" id="IPR039072">
    <property type="entry name" value="ATP_synth_I_Bacilli"/>
</dbReference>
<dbReference type="Pfam" id="PF03899">
    <property type="entry name" value="ATP-synt_I"/>
    <property type="match status" value="1"/>
</dbReference>
<evidence type="ECO:0000313" key="7">
    <source>
        <dbReference type="Proteomes" id="UP000217696"/>
    </source>
</evidence>
<dbReference type="Proteomes" id="UP000217696">
    <property type="component" value="Chromosome"/>
</dbReference>
<sequence length="126" mass="14473">MEQFSLSMRTIARYIFLLFSMVVVCWLFMPQRVFFQGLLLGIFVSMCNGFILYVKTVQASEVALNTGRRMRGLGMLPRFLLTGFAVYVSFRLPHLFSFYGVVAGLPTVPILTLLVTIYYYISTKQK</sequence>
<dbReference type="PANTHER" id="PTHR40035:SF1">
    <property type="entry name" value="ATP SYNTHASE PROTEIN I"/>
    <property type="match status" value="1"/>
</dbReference>
<reference evidence="6 7" key="1">
    <citation type="submission" date="2015-12" db="EMBL/GenBank/DDBJ databases">
        <title>Genome sequence of Aneurinibacillus soli.</title>
        <authorList>
            <person name="Lee J.S."/>
            <person name="Lee K.C."/>
            <person name="Kim K.K."/>
            <person name="Lee B.W."/>
        </authorList>
    </citation>
    <scope>NUCLEOTIDE SEQUENCE [LARGE SCALE GENOMIC DNA]</scope>
    <source>
        <strain evidence="6 7">CB4</strain>
    </source>
</reference>
<accession>A0A0U5AZS8</accession>
<dbReference type="AlphaFoldDB" id="A0A0U5AZS8"/>
<name>A0A0U5AZS8_9BACL</name>
<protein>
    <submittedName>
        <fullName evidence="6">ATP synthase I chain</fullName>
    </submittedName>
</protein>
<comment type="subcellular location">
    <subcellularLocation>
        <location evidence="1">Cell membrane</location>
        <topology evidence="1">Multi-pass membrane protein</topology>
    </subcellularLocation>
</comment>
<keyword evidence="2" id="KW-1003">Cell membrane</keyword>
<keyword evidence="7" id="KW-1185">Reference proteome</keyword>
<keyword evidence="3" id="KW-0812">Transmembrane</keyword>
<proteinExistence type="predicted"/>
<evidence type="ECO:0000256" key="5">
    <source>
        <dbReference type="ARBA" id="ARBA00023136"/>
    </source>
</evidence>
<evidence type="ECO:0000256" key="1">
    <source>
        <dbReference type="ARBA" id="ARBA00004651"/>
    </source>
</evidence>
<dbReference type="OrthoDB" id="2475003at2"/>
<dbReference type="EMBL" id="AP017312">
    <property type="protein sequence ID" value="BAU26463.1"/>
    <property type="molecule type" value="Genomic_DNA"/>
</dbReference>
<evidence type="ECO:0000256" key="3">
    <source>
        <dbReference type="ARBA" id="ARBA00022692"/>
    </source>
</evidence>
<evidence type="ECO:0000256" key="2">
    <source>
        <dbReference type="ARBA" id="ARBA00022475"/>
    </source>
</evidence>
<organism evidence="6 7">
    <name type="scientific">Aneurinibacillus soli</name>
    <dbReference type="NCBI Taxonomy" id="1500254"/>
    <lineage>
        <taxon>Bacteria</taxon>
        <taxon>Bacillati</taxon>
        <taxon>Bacillota</taxon>
        <taxon>Bacilli</taxon>
        <taxon>Bacillales</taxon>
        <taxon>Paenibacillaceae</taxon>
        <taxon>Aneurinibacillus group</taxon>
        <taxon>Aneurinibacillus</taxon>
    </lineage>
</organism>
<keyword evidence="5" id="KW-0472">Membrane</keyword>
<gene>
    <name evidence="6" type="ORF">CB4_00590</name>
</gene>
<dbReference type="InterPro" id="IPR005598">
    <property type="entry name" value="ATP_synth_I"/>
</dbReference>
<dbReference type="KEGG" id="asoc:CB4_00590"/>
<evidence type="ECO:0000313" key="6">
    <source>
        <dbReference type="EMBL" id="BAU26463.1"/>
    </source>
</evidence>
<evidence type="ECO:0000256" key="4">
    <source>
        <dbReference type="ARBA" id="ARBA00022989"/>
    </source>
</evidence>
<dbReference type="PANTHER" id="PTHR40035">
    <property type="entry name" value="ATP SYNTHASE PROTEIN I"/>
    <property type="match status" value="1"/>
</dbReference>
<dbReference type="GO" id="GO:0005886">
    <property type="term" value="C:plasma membrane"/>
    <property type="evidence" value="ECO:0007669"/>
    <property type="project" value="UniProtKB-SubCell"/>
</dbReference>
<dbReference type="RefSeq" id="WP_096463511.1">
    <property type="nucleotide sequence ID" value="NZ_QJSZ01000008.1"/>
</dbReference>
<keyword evidence="4" id="KW-1133">Transmembrane helix</keyword>